<protein>
    <submittedName>
        <fullName evidence="1">Uncharacterized protein</fullName>
    </submittedName>
</protein>
<dbReference type="EMBL" id="QUNG01000002">
    <property type="protein sequence ID" value="REG85515.1"/>
    <property type="molecule type" value="Genomic_DNA"/>
</dbReference>
<dbReference type="AlphaFoldDB" id="A0A3E0DQW4"/>
<sequence length="175" mass="19974">MGEQKVVTRMTHLDASGISMSKMLERAEYVFVLPNQPIAPEEGAVQRQGYVAALIEANGNHWRKIMTIMAKLTAVELTHWRQWRDEMLNTKVAVVFSSDAIASLSARVFFVGNGFREQVPVPAEANVLGERHRAFMAGRRIWCPYLDYRQFPNVLIDELRLSMHNQNMESACFMS</sequence>
<organism evidence="1 2">
    <name type="scientific">Marinomonas pollencensis</name>
    <dbReference type="NCBI Taxonomy" id="491954"/>
    <lineage>
        <taxon>Bacteria</taxon>
        <taxon>Pseudomonadati</taxon>
        <taxon>Pseudomonadota</taxon>
        <taxon>Gammaproteobacteria</taxon>
        <taxon>Oceanospirillales</taxon>
        <taxon>Oceanospirillaceae</taxon>
        <taxon>Marinomonas</taxon>
    </lineage>
</organism>
<evidence type="ECO:0000313" key="1">
    <source>
        <dbReference type="EMBL" id="REG85515.1"/>
    </source>
</evidence>
<dbReference type="InterPro" id="IPR054222">
    <property type="entry name" value="DUF6942"/>
</dbReference>
<comment type="caution">
    <text evidence="1">The sequence shown here is derived from an EMBL/GenBank/DDBJ whole genome shotgun (WGS) entry which is preliminary data.</text>
</comment>
<evidence type="ECO:0000313" key="2">
    <source>
        <dbReference type="Proteomes" id="UP000256542"/>
    </source>
</evidence>
<proteinExistence type="predicted"/>
<reference evidence="1 2" key="1">
    <citation type="submission" date="2018-08" db="EMBL/GenBank/DDBJ databases">
        <title>Genomic Encyclopedia of Type Strains, Phase III (KMG-III): the genomes of soil and plant-associated and newly described type strains.</title>
        <authorList>
            <person name="Whitman W."/>
        </authorList>
    </citation>
    <scope>NUCLEOTIDE SEQUENCE [LARGE SCALE GENOMIC DNA]</scope>
    <source>
        <strain evidence="1 2">CECT 7375</strain>
    </source>
</reference>
<gene>
    <name evidence="1" type="ORF">DFP81_10245</name>
</gene>
<dbReference type="Pfam" id="PF22098">
    <property type="entry name" value="DUF6942"/>
    <property type="match status" value="1"/>
</dbReference>
<accession>A0A3E0DQW4</accession>
<name>A0A3E0DQW4_9GAMM</name>
<keyword evidence="2" id="KW-1185">Reference proteome</keyword>
<dbReference type="Proteomes" id="UP000256542">
    <property type="component" value="Unassembled WGS sequence"/>
</dbReference>